<keyword evidence="7" id="KW-0496">Mitochondrion</keyword>
<dbReference type="GO" id="GO:0005743">
    <property type="term" value="C:mitochondrial inner membrane"/>
    <property type="evidence" value="ECO:0007669"/>
    <property type="project" value="UniProtKB-SubCell"/>
</dbReference>
<dbReference type="PANTHER" id="PTHR12022:SF0">
    <property type="entry name" value="CYTOCHROME B-C1 COMPLEX SUBUNIT 7"/>
    <property type="match status" value="1"/>
</dbReference>
<keyword evidence="6" id="KW-0249">Electron transport</keyword>
<comment type="subcellular location">
    <subcellularLocation>
        <location evidence="1">Mitochondrion inner membrane</location>
        <topology evidence="1">Peripheral membrane protein</topology>
        <orientation evidence="1">Matrix side</orientation>
    </subcellularLocation>
</comment>
<evidence type="ECO:0000256" key="6">
    <source>
        <dbReference type="ARBA" id="ARBA00022982"/>
    </source>
</evidence>
<dbReference type="InterPro" id="IPR036544">
    <property type="entry name" value="QCR7_sf"/>
</dbReference>
<dbReference type="EMBL" id="LHPF02000032">
    <property type="protein sequence ID" value="PSC68889.1"/>
    <property type="molecule type" value="Genomic_DNA"/>
</dbReference>
<evidence type="ECO:0000313" key="10">
    <source>
        <dbReference type="EMBL" id="PSC68889.1"/>
    </source>
</evidence>
<keyword evidence="3" id="KW-0813">Transport</keyword>
<evidence type="ECO:0000256" key="7">
    <source>
        <dbReference type="ARBA" id="ARBA00023128"/>
    </source>
</evidence>
<sequence>MSRALAKLFDPLVAWMAPRYQAVVAKELRKYGLRYEDLYDPQYDLDVDEALKRIPQEVLDQRNQRLKRAIDLNMKHSELSKDLQQLQTPYQFYLKDTLDLVRMETDERLALGAGKPYERHFP</sequence>
<dbReference type="SUPFAM" id="SSF81524">
    <property type="entry name" value="14 kDa protein of cytochrome bc1 complex (Ubiquinol-cytochrome c reductase)"/>
    <property type="match status" value="1"/>
</dbReference>
<keyword evidence="4" id="KW-0679">Respiratory chain</keyword>
<dbReference type="AlphaFoldDB" id="A0A2P6V492"/>
<accession>A0A2P6V492</accession>
<dbReference type="PANTHER" id="PTHR12022">
    <property type="entry name" value="UBIQUINOL-CYTOCHROME C REDUCTASE COMPLEX 14 KD PROTEIN"/>
    <property type="match status" value="1"/>
</dbReference>
<dbReference type="Proteomes" id="UP000239649">
    <property type="component" value="Unassembled WGS sequence"/>
</dbReference>
<name>A0A2P6V492_9CHLO</name>
<evidence type="ECO:0000313" key="11">
    <source>
        <dbReference type="Proteomes" id="UP000239649"/>
    </source>
</evidence>
<keyword evidence="11" id="KW-1185">Reference proteome</keyword>
<dbReference type="GO" id="GO:0006122">
    <property type="term" value="P:mitochondrial electron transport, ubiquinol to cytochrome c"/>
    <property type="evidence" value="ECO:0007669"/>
    <property type="project" value="InterPro"/>
</dbReference>
<evidence type="ECO:0000256" key="5">
    <source>
        <dbReference type="ARBA" id="ARBA00022792"/>
    </source>
</evidence>
<dbReference type="FunFam" id="1.10.1090.10:FF:000002">
    <property type="entry name" value="Cytochrome b-c1 complex subunit 7"/>
    <property type="match status" value="1"/>
</dbReference>
<comment type="similarity">
    <text evidence="2">Belongs to the UQCRB/QCR7 family.</text>
</comment>
<gene>
    <name evidence="10" type="ORF">C2E20_7541</name>
</gene>
<dbReference type="STRING" id="554055.A0A2P6V492"/>
<evidence type="ECO:0000256" key="1">
    <source>
        <dbReference type="ARBA" id="ARBA00004443"/>
    </source>
</evidence>
<comment type="caution">
    <text evidence="10">The sequence shown here is derived from an EMBL/GenBank/DDBJ whole genome shotgun (WGS) entry which is preliminary data.</text>
</comment>
<dbReference type="GO" id="GO:0045275">
    <property type="term" value="C:respiratory chain complex III"/>
    <property type="evidence" value="ECO:0007669"/>
    <property type="project" value="InterPro"/>
</dbReference>
<dbReference type="Pfam" id="PF02271">
    <property type="entry name" value="UCR_14kD"/>
    <property type="match status" value="1"/>
</dbReference>
<evidence type="ECO:0000256" key="8">
    <source>
        <dbReference type="ARBA" id="ARBA00023136"/>
    </source>
</evidence>
<evidence type="ECO:0000256" key="4">
    <source>
        <dbReference type="ARBA" id="ARBA00022660"/>
    </source>
</evidence>
<dbReference type="InterPro" id="IPR003197">
    <property type="entry name" value="QCR7"/>
</dbReference>
<dbReference type="OrthoDB" id="425749at2759"/>
<proteinExistence type="inferred from homology"/>
<dbReference type="Gene3D" id="1.10.1090.10">
    <property type="entry name" value="Cytochrome b-c1 complex subunit 7"/>
    <property type="match status" value="1"/>
</dbReference>
<keyword evidence="8" id="KW-0472">Membrane</keyword>
<keyword evidence="5" id="KW-0999">Mitochondrion inner membrane</keyword>
<evidence type="ECO:0000256" key="2">
    <source>
        <dbReference type="ARBA" id="ARBA00008554"/>
    </source>
</evidence>
<protein>
    <recommendedName>
        <fullName evidence="9">Complex III subunit VII</fullName>
    </recommendedName>
</protein>
<evidence type="ECO:0000256" key="3">
    <source>
        <dbReference type="ARBA" id="ARBA00022448"/>
    </source>
</evidence>
<reference evidence="10 11" key="1">
    <citation type="journal article" date="2018" name="Plant J.">
        <title>Genome sequences of Chlorella sorokiniana UTEX 1602 and Micractinium conductrix SAG 241.80: implications to maltose excretion by a green alga.</title>
        <authorList>
            <person name="Arriola M.B."/>
            <person name="Velmurugan N."/>
            <person name="Zhang Y."/>
            <person name="Plunkett M.H."/>
            <person name="Hondzo H."/>
            <person name="Barney B.M."/>
        </authorList>
    </citation>
    <scope>NUCLEOTIDE SEQUENCE [LARGE SCALE GENOMIC DNA]</scope>
    <source>
        <strain evidence="10 11">SAG 241.80</strain>
    </source>
</reference>
<evidence type="ECO:0000256" key="9">
    <source>
        <dbReference type="ARBA" id="ARBA00031021"/>
    </source>
</evidence>
<organism evidence="10 11">
    <name type="scientific">Micractinium conductrix</name>
    <dbReference type="NCBI Taxonomy" id="554055"/>
    <lineage>
        <taxon>Eukaryota</taxon>
        <taxon>Viridiplantae</taxon>
        <taxon>Chlorophyta</taxon>
        <taxon>core chlorophytes</taxon>
        <taxon>Trebouxiophyceae</taxon>
        <taxon>Chlorellales</taxon>
        <taxon>Chlorellaceae</taxon>
        <taxon>Chlorella clade</taxon>
        <taxon>Micractinium</taxon>
    </lineage>
</organism>